<reference evidence="1 2" key="1">
    <citation type="submission" date="2017-04" db="EMBL/GenBank/DDBJ databases">
        <title>Whole Genome Sequence of 1,4-Dioxane Degrading Bacterium Mycobacterium dioxanotrophicus PH-06.</title>
        <authorList>
            <person name="He Y."/>
        </authorList>
    </citation>
    <scope>NUCLEOTIDE SEQUENCE [LARGE SCALE GENOMIC DNA]</scope>
    <source>
        <strain evidence="1 2">PH-06</strain>
    </source>
</reference>
<dbReference type="KEGG" id="mdx:BTO20_00685"/>
<dbReference type="SUPFAM" id="SSF51556">
    <property type="entry name" value="Metallo-dependent hydrolases"/>
    <property type="match status" value="1"/>
</dbReference>
<dbReference type="Proteomes" id="UP000195331">
    <property type="component" value="Chromosome"/>
</dbReference>
<accession>A0A1Y0BWN6</accession>
<gene>
    <name evidence="1" type="ORF">BTO20_00685</name>
</gene>
<dbReference type="EMBL" id="CP020809">
    <property type="protein sequence ID" value="ART67313.1"/>
    <property type="molecule type" value="Genomic_DNA"/>
</dbReference>
<sequence length="71" mass="7836">MLTSNVGGHYFGQPYLEPVLAELARREVPVFVHPTECREAAELNFGRVGSIVEFPMDTGRNITNAILTGVF</sequence>
<organism evidence="1 2">
    <name type="scientific">Mycobacterium dioxanotrophicus</name>
    <dbReference type="NCBI Taxonomy" id="482462"/>
    <lineage>
        <taxon>Bacteria</taxon>
        <taxon>Bacillati</taxon>
        <taxon>Actinomycetota</taxon>
        <taxon>Actinomycetes</taxon>
        <taxon>Mycobacteriales</taxon>
        <taxon>Mycobacteriaceae</taxon>
        <taxon>Mycobacterium</taxon>
    </lineage>
</organism>
<proteinExistence type="predicted"/>
<dbReference type="Gene3D" id="3.20.20.140">
    <property type="entry name" value="Metal-dependent hydrolases"/>
    <property type="match status" value="1"/>
</dbReference>
<name>A0A1Y0BWN6_9MYCO</name>
<dbReference type="InterPro" id="IPR032466">
    <property type="entry name" value="Metal_Hydrolase"/>
</dbReference>
<evidence type="ECO:0000313" key="2">
    <source>
        <dbReference type="Proteomes" id="UP000195331"/>
    </source>
</evidence>
<dbReference type="OrthoDB" id="149172at2"/>
<protein>
    <recommendedName>
        <fullName evidence="3">Amidohydrolase-related domain-containing protein</fullName>
    </recommendedName>
</protein>
<keyword evidence="2" id="KW-1185">Reference proteome</keyword>
<dbReference type="AlphaFoldDB" id="A0A1Y0BWN6"/>
<dbReference type="RefSeq" id="WP_087072508.1">
    <property type="nucleotide sequence ID" value="NZ_CP020809.1"/>
</dbReference>
<evidence type="ECO:0008006" key="3">
    <source>
        <dbReference type="Google" id="ProtNLM"/>
    </source>
</evidence>
<evidence type="ECO:0000313" key="1">
    <source>
        <dbReference type="EMBL" id="ART67313.1"/>
    </source>
</evidence>